<feature type="region of interest" description="Disordered" evidence="1">
    <location>
        <begin position="67"/>
        <end position="120"/>
    </location>
</feature>
<feature type="compositionally biased region" description="Low complexity" evidence="1">
    <location>
        <begin position="83"/>
        <end position="111"/>
    </location>
</feature>
<gene>
    <name evidence="2" type="ORF">EX30DRAFT_371856</name>
</gene>
<accession>A0A4S2MW07</accession>
<name>A0A4S2MW07_9PEZI</name>
<dbReference type="AlphaFoldDB" id="A0A4S2MW07"/>
<reference evidence="2 3" key="1">
    <citation type="submission" date="2019-04" db="EMBL/GenBank/DDBJ databases">
        <title>Comparative genomics and transcriptomics to analyze fruiting body development in filamentous ascomycetes.</title>
        <authorList>
            <consortium name="DOE Joint Genome Institute"/>
            <person name="Lutkenhaus R."/>
            <person name="Traeger S."/>
            <person name="Breuer J."/>
            <person name="Kuo A."/>
            <person name="Lipzen A."/>
            <person name="Pangilinan J."/>
            <person name="Dilworth D."/>
            <person name="Sandor L."/>
            <person name="Poggeler S."/>
            <person name="Barry K."/>
            <person name="Grigoriev I.V."/>
            <person name="Nowrousian M."/>
        </authorList>
    </citation>
    <scope>NUCLEOTIDE SEQUENCE [LARGE SCALE GENOMIC DNA]</scope>
    <source>
        <strain evidence="2 3">CBS 389.68</strain>
    </source>
</reference>
<keyword evidence="3" id="KW-1185">Reference proteome</keyword>
<sequence length="236" mass="27801">MNHYPQYHMVQHPYRPDPATNLHKLDTTTFTTSPVFNSQYPYLSSQTPEYYEPHDPQYSVHDAYGHRHDYRRPDHHYSEHDAYPSPQDQYYYSSEPSPEPSYHSRSSPPSSTRAVQQRQRFSYQQKAAIIQFRELEHMYPKSTSSRDAHSPRVLRIPTYREVSSTFIISNSMLSDWMKSRHKIMQKAGGPVDRQTMVVHLRCMLRQPGTSSHPEHELHEYLDDLEIHYGGHHAGVF</sequence>
<organism evidence="2 3">
    <name type="scientific">Ascodesmis nigricans</name>
    <dbReference type="NCBI Taxonomy" id="341454"/>
    <lineage>
        <taxon>Eukaryota</taxon>
        <taxon>Fungi</taxon>
        <taxon>Dikarya</taxon>
        <taxon>Ascomycota</taxon>
        <taxon>Pezizomycotina</taxon>
        <taxon>Pezizomycetes</taxon>
        <taxon>Pezizales</taxon>
        <taxon>Ascodesmidaceae</taxon>
        <taxon>Ascodesmis</taxon>
    </lineage>
</organism>
<dbReference type="InParanoid" id="A0A4S2MW07"/>
<evidence type="ECO:0000313" key="3">
    <source>
        <dbReference type="Proteomes" id="UP000298138"/>
    </source>
</evidence>
<proteinExistence type="predicted"/>
<evidence type="ECO:0000256" key="1">
    <source>
        <dbReference type="SAM" id="MobiDB-lite"/>
    </source>
</evidence>
<dbReference type="EMBL" id="ML220122">
    <property type="protein sequence ID" value="TGZ80819.1"/>
    <property type="molecule type" value="Genomic_DNA"/>
</dbReference>
<feature type="compositionally biased region" description="Basic and acidic residues" evidence="1">
    <location>
        <begin position="67"/>
        <end position="82"/>
    </location>
</feature>
<evidence type="ECO:0000313" key="2">
    <source>
        <dbReference type="EMBL" id="TGZ80819.1"/>
    </source>
</evidence>
<protein>
    <submittedName>
        <fullName evidence="2">Uncharacterized protein</fullName>
    </submittedName>
</protein>
<dbReference type="Proteomes" id="UP000298138">
    <property type="component" value="Unassembled WGS sequence"/>
</dbReference>